<dbReference type="EMBL" id="JBHSBN010000055">
    <property type="protein sequence ID" value="MFC4110734.1"/>
    <property type="molecule type" value="Genomic_DNA"/>
</dbReference>
<evidence type="ECO:0000313" key="3">
    <source>
        <dbReference type="Proteomes" id="UP001595868"/>
    </source>
</evidence>
<organism evidence="2 3">
    <name type="scientific">Micromonospora zhanjiangensis</name>
    <dbReference type="NCBI Taxonomy" id="1522057"/>
    <lineage>
        <taxon>Bacteria</taxon>
        <taxon>Bacillati</taxon>
        <taxon>Actinomycetota</taxon>
        <taxon>Actinomycetes</taxon>
        <taxon>Micromonosporales</taxon>
        <taxon>Micromonosporaceae</taxon>
        <taxon>Micromonospora</taxon>
    </lineage>
</organism>
<keyword evidence="1" id="KW-1133">Transmembrane helix</keyword>
<comment type="caution">
    <text evidence="2">The sequence shown here is derived from an EMBL/GenBank/DDBJ whole genome shotgun (WGS) entry which is preliminary data.</text>
</comment>
<gene>
    <name evidence="2" type="ORF">ACFOX0_33090</name>
</gene>
<keyword evidence="1" id="KW-0812">Transmembrane</keyword>
<sequence>MTDQRSVSDTHRLRHPVCCDIFRATLGYIAIVYAVWLCYYALTDLPAGAFRPAPVIFIFSLFATLGALSLVGVPTILGTVFVLLLRPRIRLLWLTVMSVLMVFAPSLYWWVQPNIDHESMLIQLIAQALYLAYLLITLRPAQNHGGWASGRRACW</sequence>
<dbReference type="RefSeq" id="WP_377553421.1">
    <property type="nucleotide sequence ID" value="NZ_JBHSBN010000055.1"/>
</dbReference>
<reference evidence="3" key="1">
    <citation type="journal article" date="2019" name="Int. J. Syst. Evol. Microbiol.">
        <title>The Global Catalogue of Microorganisms (GCM) 10K type strain sequencing project: providing services to taxonomists for standard genome sequencing and annotation.</title>
        <authorList>
            <consortium name="The Broad Institute Genomics Platform"/>
            <consortium name="The Broad Institute Genome Sequencing Center for Infectious Disease"/>
            <person name="Wu L."/>
            <person name="Ma J."/>
        </authorList>
    </citation>
    <scope>NUCLEOTIDE SEQUENCE [LARGE SCALE GENOMIC DNA]</scope>
    <source>
        <strain evidence="3">2902at01</strain>
    </source>
</reference>
<feature type="transmembrane region" description="Helical" evidence="1">
    <location>
        <begin position="117"/>
        <end position="136"/>
    </location>
</feature>
<keyword evidence="1" id="KW-0472">Membrane</keyword>
<proteinExistence type="predicted"/>
<keyword evidence="3" id="KW-1185">Reference proteome</keyword>
<accession>A0ABV8KWZ6</accession>
<protein>
    <submittedName>
        <fullName evidence="2">Uncharacterized protein</fullName>
    </submittedName>
</protein>
<feature type="transmembrane region" description="Helical" evidence="1">
    <location>
        <begin position="54"/>
        <end position="84"/>
    </location>
</feature>
<evidence type="ECO:0000256" key="1">
    <source>
        <dbReference type="SAM" id="Phobius"/>
    </source>
</evidence>
<name>A0ABV8KWZ6_9ACTN</name>
<feature type="transmembrane region" description="Helical" evidence="1">
    <location>
        <begin position="91"/>
        <end position="111"/>
    </location>
</feature>
<feature type="transmembrane region" description="Helical" evidence="1">
    <location>
        <begin position="21"/>
        <end position="42"/>
    </location>
</feature>
<evidence type="ECO:0000313" key="2">
    <source>
        <dbReference type="EMBL" id="MFC4110734.1"/>
    </source>
</evidence>
<dbReference type="Proteomes" id="UP001595868">
    <property type="component" value="Unassembled WGS sequence"/>
</dbReference>